<keyword evidence="4" id="KW-1185">Reference proteome</keyword>
<dbReference type="InterPro" id="IPR009492">
    <property type="entry name" value="TniQ"/>
</dbReference>
<dbReference type="RefSeq" id="WP_406766797.1">
    <property type="nucleotide sequence ID" value="NZ_JBJHZY010000006.1"/>
</dbReference>
<evidence type="ECO:0000259" key="1">
    <source>
        <dbReference type="Pfam" id="PF06527"/>
    </source>
</evidence>
<feature type="domain" description="TniQ" evidence="1">
    <location>
        <begin position="4"/>
        <end position="160"/>
    </location>
</feature>
<dbReference type="EMBL" id="JBJHZY010000006">
    <property type="protein sequence ID" value="MFL0270165.1"/>
    <property type="molecule type" value="Genomic_DNA"/>
</dbReference>
<evidence type="ECO:0000313" key="4">
    <source>
        <dbReference type="Proteomes" id="UP001623661"/>
    </source>
</evidence>
<organism evidence="3 4">
    <name type="scientific">Candidatus Clostridium radicumherbarum</name>
    <dbReference type="NCBI Taxonomy" id="3381662"/>
    <lineage>
        <taxon>Bacteria</taxon>
        <taxon>Bacillati</taxon>
        <taxon>Bacillota</taxon>
        <taxon>Clostridia</taxon>
        <taxon>Eubacteriales</taxon>
        <taxon>Clostridiaceae</taxon>
        <taxon>Clostridium</taxon>
    </lineage>
</organism>
<sequence length="630" mass="74618">MISFFPTPYPDELLYSVLGRYHKRSGNYNYKSTMLDLFGDKNATAAVELPCRIDILISNMPISHKYTAEDLIYKHTLLPFYSSFLQQDQVDECIELMRGVGGNKIYNKLGLVSNKISRITNLKFCSMCYKEDIERYGESYWHRQHQIPGVVVCTKHLISLNKVNLPINTFDQREYKMLTEQIYLENLNKIEVNEKDFDKLILLAKDVDYILNNNLPHKEQQWFSNQYKNKLKEINLATATGVIKTKQLYQNFKEFYGETFLELQQCTLEDPEKNNKVSDWLKVTIRGVIISRHPIKHLLIARFLEISVDDLFLNKIDYKPFGEGPWPCLNPVCDNYLKHVINHISIGYDDNTNFKCPVGTFKCPCGFTYIRKSLGNNSEDEFRKYRVIDFGFVWENKLKEYLDNNLTLKEISIKLGISIPIVRKYIETNINKHTNNNDKKEKSNKKLVTDIDIEIYRKKWLEFRHRYPNKSITELRKLDYHLTRWLKENDSDWFLKNKPPIKSNHGSSQRHNWEEKDKELLHKLKKIISDMLYTKEKPIKITVVELKRRLGKTIVLSKMSDKLPRTKKYLSQIIETNKEFIIRKFKWAINELEKEGLEATWDQARKKLELKEYSVAKYKKEILKILNLKG</sequence>
<dbReference type="Pfam" id="PF06527">
    <property type="entry name" value="TniQ"/>
    <property type="match status" value="1"/>
</dbReference>
<accession>A0ABW8TWT9</accession>
<reference evidence="3 4" key="1">
    <citation type="submission" date="2024-11" db="EMBL/GenBank/DDBJ databases">
        <authorList>
            <person name="Heng Y.C."/>
            <person name="Lim A.C.H."/>
            <person name="Lee J.K.Y."/>
            <person name="Kittelmann S."/>
        </authorList>
    </citation>
    <scope>NUCLEOTIDE SEQUENCE [LARGE SCALE GENOMIC DNA]</scope>
    <source>
        <strain evidence="3 4">WILCCON 0202</strain>
    </source>
</reference>
<dbReference type="InterPro" id="IPR032750">
    <property type="entry name" value="TnsD_C"/>
</dbReference>
<protein>
    <submittedName>
        <fullName evidence="3">TnsD family transposase</fullName>
    </submittedName>
</protein>
<gene>
    <name evidence="3" type="ORF">ACJDUH_18960</name>
</gene>
<dbReference type="Pfam" id="PF15978">
    <property type="entry name" value="TnsD"/>
    <property type="match status" value="1"/>
</dbReference>
<name>A0ABW8TWT9_9CLOT</name>
<evidence type="ECO:0000313" key="3">
    <source>
        <dbReference type="EMBL" id="MFL0270165.1"/>
    </source>
</evidence>
<evidence type="ECO:0000259" key="2">
    <source>
        <dbReference type="Pfam" id="PF15978"/>
    </source>
</evidence>
<dbReference type="Proteomes" id="UP001623661">
    <property type="component" value="Unassembled WGS sequence"/>
</dbReference>
<feature type="domain" description="Transposon Tn7 transposition protein TnsD C-terminal" evidence="2">
    <location>
        <begin position="203"/>
        <end position="570"/>
    </location>
</feature>
<comment type="caution">
    <text evidence="3">The sequence shown here is derived from an EMBL/GenBank/DDBJ whole genome shotgun (WGS) entry which is preliminary data.</text>
</comment>
<proteinExistence type="predicted"/>